<dbReference type="InterPro" id="IPR011990">
    <property type="entry name" value="TPR-like_helical_dom_sf"/>
</dbReference>
<protein>
    <submittedName>
        <fullName evidence="3">Chitin synthase 4</fullName>
    </submittedName>
</protein>
<feature type="compositionally biased region" description="Polar residues" evidence="2">
    <location>
        <begin position="107"/>
        <end position="136"/>
    </location>
</feature>
<evidence type="ECO:0000313" key="3">
    <source>
        <dbReference type="EMBL" id="WEW59307.1"/>
    </source>
</evidence>
<gene>
    <name evidence="3" type="primary">CHS4</name>
    <name evidence="3" type="ORF">PRK78_004776</name>
</gene>
<feature type="region of interest" description="Disordered" evidence="2">
    <location>
        <begin position="106"/>
        <end position="195"/>
    </location>
</feature>
<keyword evidence="4" id="KW-1185">Reference proteome</keyword>
<evidence type="ECO:0000256" key="2">
    <source>
        <dbReference type="SAM" id="MobiDB-lite"/>
    </source>
</evidence>
<feature type="region of interest" description="Disordered" evidence="2">
    <location>
        <begin position="702"/>
        <end position="739"/>
    </location>
</feature>
<feature type="region of interest" description="Disordered" evidence="2">
    <location>
        <begin position="218"/>
        <end position="265"/>
    </location>
</feature>
<dbReference type="InterPro" id="IPR006597">
    <property type="entry name" value="Sel1-like"/>
</dbReference>
<keyword evidence="1" id="KW-0677">Repeat</keyword>
<dbReference type="PANTHER" id="PTHR46430">
    <property type="entry name" value="PROTEIN SKT5-RELATED"/>
    <property type="match status" value="1"/>
</dbReference>
<sequence length="739" mass="81207">MNQIAELKPPLSPPAPVYLRPSSTSPPPERSPPPPPPPKASPQTSPKHISRLSLHEMPKRKPVSIPGLEADENAVMHHSPVSPVRIDDPSILPEASSALVEDVRNLRLSQGSGNNLNCQDYTPRRSSLCQNSPSDTQYRHKPTNSLSHIPPRDDSLAQDEPEQNLSQMTEQNGQVESRTSSSRESLESFPEEAQEPEVYQPLQYHHQPFQEHLLDRVGHRGSKSTVRSASDSSSTGGQSNYLAPGGLAVPRPLSAYSDGRGRTRSIQLSPYGHMRAVSSHSAASPDTRPLSYVDLMNVPYPQPPPAPATFNNAHLRSSVGNSASLLSHKQTFEMYLANVKKTNDAGAQYEFAVFMIHAAQEHSRPDSPATSKQQETVSDISKAELLREAKAILQRLADRSYPYAQYYLADGYASGLFNKGKEDYDKAFPLFVAASKHGHAEAGYRAALCYEFGWGSRKDGAKAVQFYRQAASKNHPGAMLRLGMACLKEDMGLGKRYREGITWLKRAAESADFQYNAAPYELGVLHETGYGGDVFQDESYAAQLFTKSAELGHAEANYRLGEAYEHGKLSCPRDPALSVHFYTGAAQMGHPLAMMALCAWFMVGAEPMLEKDEYEAYEWAKKAAECGKSSSQLYSSAEIYLIITDFHFLQLPGLAKAEYAVGYFTEMGIGCRRDPLEANVWYVRAADHGDERAKHRIAAIRAAASGADPKSAARRNHGKPGKSNGSPNDKNKGKKFGIF</sequence>
<accession>A0AAF0IJX0</accession>
<dbReference type="SMART" id="SM00671">
    <property type="entry name" value="SEL1"/>
    <property type="match status" value="7"/>
</dbReference>
<dbReference type="Gene3D" id="1.25.40.10">
    <property type="entry name" value="Tetratricopeptide repeat domain"/>
    <property type="match status" value="2"/>
</dbReference>
<proteinExistence type="predicted"/>
<dbReference type="Proteomes" id="UP001219355">
    <property type="component" value="Chromosome 3"/>
</dbReference>
<feature type="compositionally biased region" description="Low complexity" evidence="2">
    <location>
        <begin position="223"/>
        <end position="239"/>
    </location>
</feature>
<feature type="compositionally biased region" description="Pro residues" evidence="2">
    <location>
        <begin position="24"/>
        <end position="40"/>
    </location>
</feature>
<evidence type="ECO:0000313" key="4">
    <source>
        <dbReference type="Proteomes" id="UP001219355"/>
    </source>
</evidence>
<dbReference type="EMBL" id="CP120629">
    <property type="protein sequence ID" value="WEW59307.1"/>
    <property type="molecule type" value="Genomic_DNA"/>
</dbReference>
<reference evidence="3" key="1">
    <citation type="submission" date="2023-03" db="EMBL/GenBank/DDBJ databases">
        <title>Emydomyces testavorans Genome Sequence.</title>
        <authorList>
            <person name="Hoyer L."/>
        </authorList>
    </citation>
    <scope>NUCLEOTIDE SEQUENCE</scope>
    <source>
        <strain evidence="3">16-2883</strain>
    </source>
</reference>
<dbReference type="PANTHER" id="PTHR46430:SF1">
    <property type="entry name" value="CHITIN SYNTHASE REGULATOR SKT5-RELATED"/>
    <property type="match status" value="1"/>
</dbReference>
<feature type="compositionally biased region" description="Polar residues" evidence="2">
    <location>
        <begin position="163"/>
        <end position="175"/>
    </location>
</feature>
<name>A0AAF0IJX0_9EURO</name>
<evidence type="ECO:0000256" key="1">
    <source>
        <dbReference type="ARBA" id="ARBA00022737"/>
    </source>
</evidence>
<dbReference type="SUPFAM" id="SSF81901">
    <property type="entry name" value="HCP-like"/>
    <property type="match status" value="1"/>
</dbReference>
<feature type="region of interest" description="Disordered" evidence="2">
    <location>
        <begin position="1"/>
        <end position="89"/>
    </location>
</feature>
<dbReference type="AlphaFoldDB" id="A0AAF0IJX0"/>
<dbReference type="InterPro" id="IPR051726">
    <property type="entry name" value="Chitin_Synth_Reg"/>
</dbReference>
<dbReference type="Pfam" id="PF08238">
    <property type="entry name" value="Sel1"/>
    <property type="match status" value="7"/>
</dbReference>
<organism evidence="3 4">
    <name type="scientific">Emydomyces testavorans</name>
    <dbReference type="NCBI Taxonomy" id="2070801"/>
    <lineage>
        <taxon>Eukaryota</taxon>
        <taxon>Fungi</taxon>
        <taxon>Dikarya</taxon>
        <taxon>Ascomycota</taxon>
        <taxon>Pezizomycotina</taxon>
        <taxon>Eurotiomycetes</taxon>
        <taxon>Eurotiomycetidae</taxon>
        <taxon>Onygenales</taxon>
        <taxon>Nannizziopsiaceae</taxon>
        <taxon>Emydomyces</taxon>
    </lineage>
</organism>